<organism evidence="1">
    <name type="scientific">marine sediment metagenome</name>
    <dbReference type="NCBI Taxonomy" id="412755"/>
    <lineage>
        <taxon>unclassified sequences</taxon>
        <taxon>metagenomes</taxon>
        <taxon>ecological metagenomes</taxon>
    </lineage>
</organism>
<dbReference type="SUPFAM" id="SSF56935">
    <property type="entry name" value="Porins"/>
    <property type="match status" value="1"/>
</dbReference>
<protein>
    <recommendedName>
        <fullName evidence="2">Porin domain-containing protein</fullName>
    </recommendedName>
</protein>
<proteinExistence type="predicted"/>
<comment type="caution">
    <text evidence="1">The sequence shown here is derived from an EMBL/GenBank/DDBJ whole genome shotgun (WGS) entry which is preliminary data.</text>
</comment>
<name>A0A0F9RFC1_9ZZZZ</name>
<reference evidence="1" key="1">
    <citation type="journal article" date="2015" name="Nature">
        <title>Complex archaea that bridge the gap between prokaryotes and eukaryotes.</title>
        <authorList>
            <person name="Spang A."/>
            <person name="Saw J.H."/>
            <person name="Jorgensen S.L."/>
            <person name="Zaremba-Niedzwiedzka K."/>
            <person name="Martijn J."/>
            <person name="Lind A.E."/>
            <person name="van Eijk R."/>
            <person name="Schleper C."/>
            <person name="Guy L."/>
            <person name="Ettema T.J."/>
        </authorList>
    </citation>
    <scope>NUCLEOTIDE SEQUENCE</scope>
</reference>
<accession>A0A0F9RFC1</accession>
<dbReference type="EMBL" id="LAZR01001229">
    <property type="protein sequence ID" value="KKN48277.1"/>
    <property type="molecule type" value="Genomic_DNA"/>
</dbReference>
<dbReference type="AlphaFoldDB" id="A0A0F9RFC1"/>
<evidence type="ECO:0000313" key="1">
    <source>
        <dbReference type="EMBL" id="KKN48277.1"/>
    </source>
</evidence>
<sequence length="334" mass="35211">MTKGLFAGFALTLASTNPLYAQENLISWSGDLEIGFDGTISSGDPASEFTDNYASLETSFEAGLAHGVALFGTLTLESVIDPTDTRHFEDIGLYVSALGLEFEFAHSHIQLGKINPTFAIAWDAAPGFYGTSLAEDYELNEAIGVTLDTPLQGTDGTLSMAVFYADDTGLSDSFGVRRGRNITAHGGAGNTGKLNNVALQYLHIHEDSTYWIGGRFLTASKVDVSDELGAVVGMAHSFDNGFDIIFEIAHFDGFAGGATNVTYTTVGSSYAHGPWEYSASFTGMRDSAAGHDHVVSIGLDYLHENDIAIGGGVALYNVAGVKSTAIGASVVVPF</sequence>
<gene>
    <name evidence="1" type="ORF">LCGC14_0654590</name>
</gene>
<evidence type="ECO:0008006" key="2">
    <source>
        <dbReference type="Google" id="ProtNLM"/>
    </source>
</evidence>